<dbReference type="GO" id="GO:0044550">
    <property type="term" value="P:secondary metabolite biosynthetic process"/>
    <property type="evidence" value="ECO:0007669"/>
    <property type="project" value="TreeGrafter"/>
</dbReference>
<proteinExistence type="predicted"/>
<reference evidence="2" key="1">
    <citation type="submission" date="2021-07" db="EMBL/GenBank/DDBJ databases">
        <title>Genome Resource of American Ginseng Black Spot Pathogen Alternaria panax.</title>
        <authorList>
            <person name="Qiu C."/>
            <person name="Wang W."/>
            <person name="Liu Z."/>
        </authorList>
    </citation>
    <scope>NUCLEOTIDE SEQUENCE</scope>
    <source>
        <strain evidence="2">BNCC115425</strain>
    </source>
</reference>
<dbReference type="PANTHER" id="PTHR43775">
    <property type="entry name" value="FATTY ACID SYNTHASE"/>
    <property type="match status" value="1"/>
</dbReference>
<comment type="caution">
    <text evidence="2">The sequence shown here is derived from an EMBL/GenBank/DDBJ whole genome shotgun (WGS) entry which is preliminary data.</text>
</comment>
<dbReference type="Gene3D" id="3.40.50.720">
    <property type="entry name" value="NAD(P)-binding Rossmann-like Domain"/>
    <property type="match status" value="1"/>
</dbReference>
<dbReference type="EMBL" id="JAANER010000007">
    <property type="protein sequence ID" value="KAG9187561.1"/>
    <property type="molecule type" value="Genomic_DNA"/>
</dbReference>
<keyword evidence="3" id="KW-1185">Reference proteome</keyword>
<dbReference type="InterPro" id="IPR050091">
    <property type="entry name" value="PKS_NRPS_Biosynth_Enz"/>
</dbReference>
<dbReference type="PANTHER" id="PTHR43775:SF29">
    <property type="entry name" value="ASPERFURANONE POLYKETIDE SYNTHASE AFOG-RELATED"/>
    <property type="match status" value="1"/>
</dbReference>
<dbReference type="Pfam" id="PF08659">
    <property type="entry name" value="KR"/>
    <property type="match status" value="1"/>
</dbReference>
<feature type="domain" description="Ketoreductase (KR)" evidence="1">
    <location>
        <begin position="1"/>
        <end position="78"/>
    </location>
</feature>
<accession>A0AAD4FF27</accession>
<dbReference type="InterPro" id="IPR013968">
    <property type="entry name" value="PKS_KR"/>
</dbReference>
<dbReference type="Proteomes" id="UP001199106">
    <property type="component" value="Unassembled WGS sequence"/>
</dbReference>
<evidence type="ECO:0000259" key="1">
    <source>
        <dbReference type="Pfam" id="PF08659"/>
    </source>
</evidence>
<name>A0AAD4FF27_9PLEO</name>
<dbReference type="GO" id="GO:0006633">
    <property type="term" value="P:fatty acid biosynthetic process"/>
    <property type="evidence" value="ECO:0007669"/>
    <property type="project" value="TreeGrafter"/>
</dbReference>
<dbReference type="AlphaFoldDB" id="A0AAD4FF27"/>
<dbReference type="GO" id="GO:0004312">
    <property type="term" value="F:fatty acid synthase activity"/>
    <property type="evidence" value="ECO:0007669"/>
    <property type="project" value="TreeGrafter"/>
</dbReference>
<protein>
    <recommendedName>
        <fullName evidence="1">Ketoreductase (KR) domain-containing protein</fullName>
    </recommendedName>
</protein>
<dbReference type="InterPro" id="IPR036291">
    <property type="entry name" value="NAD(P)-bd_dom_sf"/>
</dbReference>
<sequence>MTADHVRTTVGPRVYDTWNLHELLSRGMDFFVMLSSLAGVMGHRGQGNYGCGNNFQDEFASFRRNQSLPAMAVGIGYLLSVGFVAKHDKYVDHVKAMGLKVMHTSDLHVLLATAIEGPSKHQGQVMCGLPFNEHDDAWY</sequence>
<evidence type="ECO:0000313" key="3">
    <source>
        <dbReference type="Proteomes" id="UP001199106"/>
    </source>
</evidence>
<evidence type="ECO:0000313" key="2">
    <source>
        <dbReference type="EMBL" id="KAG9187561.1"/>
    </source>
</evidence>
<gene>
    <name evidence="2" type="ORF">G6011_05432</name>
</gene>
<organism evidence="2 3">
    <name type="scientific">Alternaria panax</name>
    <dbReference type="NCBI Taxonomy" id="48097"/>
    <lineage>
        <taxon>Eukaryota</taxon>
        <taxon>Fungi</taxon>
        <taxon>Dikarya</taxon>
        <taxon>Ascomycota</taxon>
        <taxon>Pezizomycotina</taxon>
        <taxon>Dothideomycetes</taxon>
        <taxon>Pleosporomycetidae</taxon>
        <taxon>Pleosporales</taxon>
        <taxon>Pleosporineae</taxon>
        <taxon>Pleosporaceae</taxon>
        <taxon>Alternaria</taxon>
        <taxon>Alternaria sect. Panax</taxon>
    </lineage>
</organism>
<dbReference type="SUPFAM" id="SSF51735">
    <property type="entry name" value="NAD(P)-binding Rossmann-fold domains"/>
    <property type="match status" value="1"/>
</dbReference>